<dbReference type="AlphaFoldDB" id="A0A094L5Z0"/>
<dbReference type="EMBL" id="JPER01000009">
    <property type="protein sequence ID" value="KFZ30143.1"/>
    <property type="molecule type" value="Genomic_DNA"/>
</dbReference>
<proteinExistence type="predicted"/>
<name>A0A094L5Z0_9GAMM</name>
<protein>
    <submittedName>
        <fullName evidence="1">Uncharacterized protein</fullName>
    </submittedName>
</protein>
<comment type="caution">
    <text evidence="1">The sequence shown here is derived from an EMBL/GenBank/DDBJ whole genome shotgun (WGS) entry which is preliminary data.</text>
</comment>
<dbReference type="Proteomes" id="UP000054363">
    <property type="component" value="Unassembled WGS sequence"/>
</dbReference>
<gene>
    <name evidence="1" type="ORF">IDSA_11880</name>
</gene>
<sequence>MAALGLRLWVPRLANSTELTTHPKYYYRLHDWLLILPSALPVTGLSWLGDLCVALAHDEISVKPAEVTAAVHQTWDPNRIIDLGEWQGDQLNALQKRKIWQLISQ</sequence>
<accession>A0A094L5Z0</accession>
<organism evidence="1 2">
    <name type="scientific">Pseudidiomarina salinarum</name>
    <dbReference type="NCBI Taxonomy" id="435908"/>
    <lineage>
        <taxon>Bacteria</taxon>
        <taxon>Pseudomonadati</taxon>
        <taxon>Pseudomonadota</taxon>
        <taxon>Gammaproteobacteria</taxon>
        <taxon>Alteromonadales</taxon>
        <taxon>Idiomarinaceae</taxon>
        <taxon>Pseudidiomarina</taxon>
    </lineage>
</organism>
<keyword evidence="2" id="KW-1185">Reference proteome</keyword>
<evidence type="ECO:0000313" key="2">
    <source>
        <dbReference type="Proteomes" id="UP000054363"/>
    </source>
</evidence>
<reference evidence="1 2" key="1">
    <citation type="submission" date="2014-06" db="EMBL/GenBank/DDBJ databases">
        <title>The draft genome sequence of Idiomarina salinarum ISL-52.</title>
        <authorList>
            <person name="Du J."/>
            <person name="Shao Z."/>
        </authorList>
    </citation>
    <scope>NUCLEOTIDE SEQUENCE [LARGE SCALE GENOMIC DNA]</scope>
    <source>
        <strain evidence="1 2">ISL-52</strain>
    </source>
</reference>
<evidence type="ECO:0000313" key="1">
    <source>
        <dbReference type="EMBL" id="KFZ30143.1"/>
    </source>
</evidence>